<reference evidence="3" key="1">
    <citation type="submission" date="2022-10" db="EMBL/GenBank/DDBJ databases">
        <authorList>
            <person name="Mo P."/>
        </authorList>
    </citation>
    <scope>NUCLEOTIDE SEQUENCE</scope>
    <source>
        <strain evidence="3">HUAS 14-6</strain>
    </source>
</reference>
<keyword evidence="4" id="KW-1185">Reference proteome</keyword>
<evidence type="ECO:0000313" key="4">
    <source>
        <dbReference type="Proteomes" id="UP001060733"/>
    </source>
</evidence>
<organism evidence="3 4">
    <name type="scientific">Streptomyces albidocamelliae</name>
    <dbReference type="NCBI Taxonomy" id="2981135"/>
    <lineage>
        <taxon>Bacteria</taxon>
        <taxon>Bacillati</taxon>
        <taxon>Actinomycetota</taxon>
        <taxon>Actinomycetes</taxon>
        <taxon>Kitasatosporales</taxon>
        <taxon>Streptomycetaceae</taxon>
        <taxon>Streptomyces</taxon>
    </lineage>
</organism>
<feature type="chain" id="PRO_5045622378" description="Lipoprotein" evidence="2">
    <location>
        <begin position="33"/>
        <end position="157"/>
    </location>
</feature>
<evidence type="ECO:0000313" key="3">
    <source>
        <dbReference type="EMBL" id="UXY34568.1"/>
    </source>
</evidence>
<dbReference type="EMBL" id="CP106795">
    <property type="protein sequence ID" value="UXY34568.1"/>
    <property type="molecule type" value="Genomic_DNA"/>
</dbReference>
<feature type="compositionally biased region" description="Basic and acidic residues" evidence="1">
    <location>
        <begin position="102"/>
        <end position="114"/>
    </location>
</feature>
<evidence type="ECO:0000256" key="2">
    <source>
        <dbReference type="SAM" id="SignalP"/>
    </source>
</evidence>
<evidence type="ECO:0008006" key="5">
    <source>
        <dbReference type="Google" id="ProtNLM"/>
    </source>
</evidence>
<feature type="signal peptide" evidence="2">
    <location>
        <begin position="1"/>
        <end position="32"/>
    </location>
</feature>
<name>A0ABY6EJC1_9ACTN</name>
<feature type="compositionally biased region" description="Low complexity" evidence="1">
    <location>
        <begin position="72"/>
        <end position="95"/>
    </location>
</feature>
<gene>
    <name evidence="3" type="ORF">N8I86_07370</name>
</gene>
<dbReference type="Proteomes" id="UP001060733">
    <property type="component" value="Chromosome"/>
</dbReference>
<evidence type="ECO:0000256" key="1">
    <source>
        <dbReference type="SAM" id="MobiDB-lite"/>
    </source>
</evidence>
<proteinExistence type="predicted"/>
<dbReference type="PROSITE" id="PS51257">
    <property type="entry name" value="PROKAR_LIPOPROTEIN"/>
    <property type="match status" value="1"/>
</dbReference>
<keyword evidence="2" id="KW-0732">Signal</keyword>
<feature type="region of interest" description="Disordered" evidence="1">
    <location>
        <begin position="29"/>
        <end position="131"/>
    </location>
</feature>
<accession>A0ABY6EJC1</accession>
<protein>
    <recommendedName>
        <fullName evidence="5">Lipoprotein</fullName>
    </recommendedName>
</protein>
<sequence length="157" mass="16497">MARVHRSTTTAALLVSVAVSALSGCMTVERQAAPGPPPDTAPARPTAARPERGAEPRVVQAPAQEALEMVGPSRHPAHSAPRAPRSAAPPVAHRAPAPPAPEPERRQPERRRNTGADVPDVSQPVPKAPDVCALGERYGGWRGDSPESVICERAYGH</sequence>